<proteinExistence type="predicted"/>
<dbReference type="NCBIfam" id="NF033579">
    <property type="entry name" value="transpos_IS5_2"/>
    <property type="match status" value="1"/>
</dbReference>
<reference evidence="2 3" key="1">
    <citation type="submission" date="2019-12" db="EMBL/GenBank/DDBJ databases">
        <title>Whole-genome sequencing of Allorhizobium vitis.</title>
        <authorList>
            <person name="Gan H.M."/>
            <person name="Szegedi E."/>
            <person name="Burr T."/>
            <person name="Savka M.A."/>
        </authorList>
    </citation>
    <scope>NUCLEOTIDE SEQUENCE [LARGE SCALE GENOMIC DNA]</scope>
    <source>
        <strain evidence="2 3">CG516</strain>
    </source>
</reference>
<evidence type="ECO:0000259" key="1">
    <source>
        <dbReference type="Pfam" id="PF13737"/>
    </source>
</evidence>
<dbReference type="Pfam" id="PF13737">
    <property type="entry name" value="DDE_Tnp_1_5"/>
    <property type="match status" value="1"/>
</dbReference>
<dbReference type="PANTHER" id="PTHR34631:SF3">
    <property type="entry name" value="ISSOD12 TRANSPOSASE TNPA_ISSOD12"/>
    <property type="match status" value="1"/>
</dbReference>
<feature type="domain" description="Transposase DDE" evidence="1">
    <location>
        <begin position="32"/>
        <end position="142"/>
    </location>
</feature>
<dbReference type="InterPro" id="IPR025668">
    <property type="entry name" value="Tnp_DDE_dom"/>
</dbReference>
<sequence>MPHKFNSARRHKIARQKHRLMNWAAYNESLRRRGDLTVWVSEEVQCLWSASRRMSRGGQQKYSDLAITLCLTLRVVYDLPLRQTQGLMRSVADLMGLDVMVPDFSTLSRRSKGLVLPPGRHRSGNQGPVHLVVDSTGLKIVGAGEWLETKHCAKPMRKRWRKLHLGLDLVSGDILCAELTPDEIGDPTALPDLLDQIETPVDRFIADGAYDGLQTRDLLAARFGDHADVIIPPPKNAVASPDATAHPTVRDRHIAQIAQKGRMAWQASTGYNQRSRAETQMGRWKTVIGPKQRAKTFDNQKTQARIGVRVLNRMTALGRPVFERTA</sequence>
<dbReference type="AlphaFoldDB" id="A0A6L6VLW0"/>
<dbReference type="EMBL" id="WPHR01000044">
    <property type="protein sequence ID" value="MUZ76021.1"/>
    <property type="molecule type" value="Genomic_DNA"/>
</dbReference>
<organism evidence="2 3">
    <name type="scientific">Agrobacterium vitis</name>
    <name type="common">Rhizobium vitis</name>
    <dbReference type="NCBI Taxonomy" id="373"/>
    <lineage>
        <taxon>Bacteria</taxon>
        <taxon>Pseudomonadati</taxon>
        <taxon>Pseudomonadota</taxon>
        <taxon>Alphaproteobacteria</taxon>
        <taxon>Hyphomicrobiales</taxon>
        <taxon>Rhizobiaceae</taxon>
        <taxon>Rhizobium/Agrobacterium group</taxon>
        <taxon>Agrobacterium</taxon>
    </lineage>
</organism>
<dbReference type="RefSeq" id="WP_156616525.1">
    <property type="nucleotide sequence ID" value="NZ_WPHR01000044.1"/>
</dbReference>
<dbReference type="InterPro" id="IPR053520">
    <property type="entry name" value="Transposase_Tn903"/>
</dbReference>
<comment type="caution">
    <text evidence="2">The sequence shown here is derived from an EMBL/GenBank/DDBJ whole genome shotgun (WGS) entry which is preliminary data.</text>
</comment>
<dbReference type="InterPro" id="IPR053172">
    <property type="entry name" value="Tn903_transposase"/>
</dbReference>
<evidence type="ECO:0000313" key="2">
    <source>
        <dbReference type="EMBL" id="MUZ76021.1"/>
    </source>
</evidence>
<dbReference type="Proteomes" id="UP000477951">
    <property type="component" value="Unassembled WGS sequence"/>
</dbReference>
<accession>A0A6L6VLW0</accession>
<gene>
    <name evidence="2" type="ORF">GOZ90_25560</name>
</gene>
<protein>
    <submittedName>
        <fullName evidence="2">IS5 family transposase</fullName>
    </submittedName>
</protein>
<name>A0A6L6VLW0_AGRVI</name>
<dbReference type="PANTHER" id="PTHR34631">
    <property type="match status" value="1"/>
</dbReference>
<evidence type="ECO:0000313" key="3">
    <source>
        <dbReference type="Proteomes" id="UP000477951"/>
    </source>
</evidence>